<dbReference type="PANTHER" id="PTHR33055">
    <property type="entry name" value="TRANSPOSASE FOR INSERTION SEQUENCE ELEMENT IS1111A"/>
    <property type="match status" value="1"/>
</dbReference>
<protein>
    <submittedName>
        <fullName evidence="3">Transposase of ISPca4</fullName>
    </submittedName>
</protein>
<gene>
    <name evidence="3" type="ordered locus">Pcar_1385</name>
</gene>
<feature type="domain" description="Transposase IS116/IS110/IS902 C-terminal" evidence="2">
    <location>
        <begin position="221"/>
        <end position="301"/>
    </location>
</feature>
<dbReference type="OrthoDB" id="5429596at2"/>
<organism evidence="3 4">
    <name type="scientific">Syntrophotalea carbinolica (strain DSM 2380 / NBRC 103641 / GraBd1)</name>
    <name type="common">Pelobacter carbinolicus</name>
    <dbReference type="NCBI Taxonomy" id="338963"/>
    <lineage>
        <taxon>Bacteria</taxon>
        <taxon>Pseudomonadati</taxon>
        <taxon>Thermodesulfobacteriota</taxon>
        <taxon>Desulfuromonadia</taxon>
        <taxon>Desulfuromonadales</taxon>
        <taxon>Syntrophotaleaceae</taxon>
        <taxon>Syntrophotalea</taxon>
    </lineage>
</organism>
<sequence>MRFHTKQHQHYCGVDLHAGAMYVCILNAAGEIVAHQNIPTRPKSFLRLIKPYRKYLAVAAECMFCWYWLADLCAKEGIAFVLGHALYMRAIHGGKAKNDRIDSHKIAVLLRGGTLPQAYVYPKGMRSTRDLLRRRNHLARKKGELLSHIQNTATQYNLPEPLGRIAKPSERGDLPARFADPAVRRMVEVDLATIEHYEHLLDGLERELVRMATLHDPVNLALLQSIPGVGRILGLVMLYEIEDIARFPRVQDFASYCRLVKPSKESNGKTYGHSGKKIGNAHLRWAFAEAVVLMLKGNKPAQAVVQKLASKHGKGKAFAILSHRLGRAVYYMLKNQVPFDPQQFLRQGT</sequence>
<reference evidence="4" key="1">
    <citation type="submission" date="2005-10" db="EMBL/GenBank/DDBJ databases">
        <title>Complete sequence of Pelobacter carbinolicus DSM 2380.</title>
        <authorList>
            <person name="Copeland A."/>
            <person name="Lucas S."/>
            <person name="Lapidus A."/>
            <person name="Barry K."/>
            <person name="Detter J.C."/>
            <person name="Glavina T."/>
            <person name="Hammon N."/>
            <person name="Israni S."/>
            <person name="Pitluck S."/>
            <person name="Chertkov O."/>
            <person name="Schmutz J."/>
            <person name="Larimer F."/>
            <person name="Land M."/>
            <person name="Kyrpides N."/>
            <person name="Ivanova N."/>
            <person name="Richardson P."/>
        </authorList>
    </citation>
    <scope>NUCLEOTIDE SEQUENCE [LARGE SCALE GENOMIC DNA]</scope>
    <source>
        <strain evidence="4">DSM 2380 / NBRC 103641 / GraBd1</strain>
    </source>
</reference>
<reference evidence="3 4" key="2">
    <citation type="journal article" date="2012" name="BMC Genomics">
        <title>The genome of Pelobacter carbinolicus reveals surprising metabolic capabilities and physiological features.</title>
        <authorList>
            <person name="Aklujkar M."/>
            <person name="Haveman S.A."/>
            <person name="Didonato R.Jr."/>
            <person name="Chertkov O."/>
            <person name="Han C.S."/>
            <person name="Land M.L."/>
            <person name="Brown P."/>
            <person name="Lovley D.R."/>
        </authorList>
    </citation>
    <scope>NUCLEOTIDE SEQUENCE [LARGE SCALE GENOMIC DNA]</scope>
    <source>
        <strain evidence="4">DSM 2380 / NBRC 103641 / GraBd1</strain>
    </source>
</reference>
<dbReference type="InterPro" id="IPR002525">
    <property type="entry name" value="Transp_IS110-like_N"/>
</dbReference>
<feature type="domain" description="Transposase IS110-like N-terminal" evidence="1">
    <location>
        <begin position="12"/>
        <end position="156"/>
    </location>
</feature>
<evidence type="ECO:0000259" key="2">
    <source>
        <dbReference type="Pfam" id="PF02371"/>
    </source>
</evidence>
<dbReference type="NCBIfam" id="NF033542">
    <property type="entry name" value="transpos_IS110"/>
    <property type="match status" value="1"/>
</dbReference>
<dbReference type="Proteomes" id="UP000002534">
    <property type="component" value="Chromosome"/>
</dbReference>
<name>Q3A4S6_SYNC1</name>
<evidence type="ECO:0000259" key="1">
    <source>
        <dbReference type="Pfam" id="PF01548"/>
    </source>
</evidence>
<dbReference type="eggNOG" id="COG3547">
    <property type="taxonomic scope" value="Bacteria"/>
</dbReference>
<dbReference type="RefSeq" id="WP_011341112.1">
    <property type="nucleotide sequence ID" value="NC_007498.2"/>
</dbReference>
<dbReference type="Pfam" id="PF01548">
    <property type="entry name" value="DEDD_Tnp_IS110"/>
    <property type="match status" value="1"/>
</dbReference>
<dbReference type="GO" id="GO:0006313">
    <property type="term" value="P:DNA transposition"/>
    <property type="evidence" value="ECO:0007669"/>
    <property type="project" value="InterPro"/>
</dbReference>
<dbReference type="AlphaFoldDB" id="Q3A4S6"/>
<dbReference type="HOGENOM" id="CLU_036902_1_0_7"/>
<dbReference type="GO" id="GO:0004803">
    <property type="term" value="F:transposase activity"/>
    <property type="evidence" value="ECO:0007669"/>
    <property type="project" value="InterPro"/>
</dbReference>
<evidence type="ECO:0000313" key="3">
    <source>
        <dbReference type="EMBL" id="ABA88631.1"/>
    </source>
</evidence>
<dbReference type="Pfam" id="PF02371">
    <property type="entry name" value="Transposase_20"/>
    <property type="match status" value="1"/>
</dbReference>
<proteinExistence type="predicted"/>
<dbReference type="KEGG" id="pca:Pcar_1385"/>
<dbReference type="InterPro" id="IPR003346">
    <property type="entry name" value="Transposase_20"/>
</dbReference>
<dbReference type="EMBL" id="CP000142">
    <property type="protein sequence ID" value="ABA88631.1"/>
    <property type="molecule type" value="Genomic_DNA"/>
</dbReference>
<dbReference type="InterPro" id="IPR047650">
    <property type="entry name" value="Transpos_IS110"/>
</dbReference>
<evidence type="ECO:0000313" key="4">
    <source>
        <dbReference type="Proteomes" id="UP000002534"/>
    </source>
</evidence>
<dbReference type="PANTHER" id="PTHR33055:SF15">
    <property type="entry name" value="TRANSPOSASE-RELATED"/>
    <property type="match status" value="1"/>
</dbReference>
<keyword evidence="4" id="KW-1185">Reference proteome</keyword>
<dbReference type="GO" id="GO:0003677">
    <property type="term" value="F:DNA binding"/>
    <property type="evidence" value="ECO:0007669"/>
    <property type="project" value="InterPro"/>
</dbReference>
<dbReference type="STRING" id="338963.Pcar_1385"/>
<accession>Q3A4S6</accession>